<dbReference type="InterPro" id="IPR003594">
    <property type="entry name" value="HATPase_dom"/>
</dbReference>
<sequence length="791" mass="81509">MTPQIYSDSQFVINGRIYNAEENCYGTGWSWNAGSRVLSLYSYHGSGIDCFGDISIIASGAENTIVGKHRPGIRVRNGDLSISGEGSVILTESETGICVDSGTLRITSVYVGISGVAFGIRADKGIAISGSTVSIYSQNAGITAGPGAGVTADASSLQIISAGVGLECFGSLELNGGTHLIETPDGIGIRVREGPCTLKNCFLRIASRKIGIIVEKDDLAISSVTAEISAGTGISAGGSLIGTDLHLFISGEETGILVKGDLCRLSDGSCAVLGNAALSFSKNAAFTQMNVTVEAEETGILTGAGFCLEDSCVSVISGKEAGVRVGTDMIFSGRSLEIRGRAGLFVSGDLEVSNGNLTSINEGTGIDVGGTYTQRSGMICGTGMAGDGIRAAKKITILGGKIEAAGHLTGLTALGDLTLSSGLLTASGKTGLEAAGSFEASGGYLTVFGDEVGLHVSGGTAGFGDAVVEIAGHVGLYAENDVTISGGAVQISGQYAGIISRRGDVRIHGGMHDIHGGTCGILVSSGSVHAKGGTLQIKTDDSDANSCGICLESGDLIVSGTHLTISGATYGVKGEQSTVSVMDHGLDVEGSVCGAKIKRLSVTGGAFTAYGKKAALCLEDHASAGEKDIIAVCGKSANSAEPGPYLDQKYLHVYPKHAARLSVPAAVESLDEIVRWTDASLRPNGVAEPFISKMTLVIEELFVNIVNYAYPDGPGTVNFAMYLDSCLKLIISDSGVPFNPLEFSEPDVTLPIDDRKVGGWGIFLSKKLTDRITYERANGMNILTVYKKLYS</sequence>
<proteinExistence type="predicted"/>
<evidence type="ECO:0000259" key="2">
    <source>
        <dbReference type="Pfam" id="PF13581"/>
    </source>
</evidence>
<keyword evidence="1" id="KW-0418">Kinase</keyword>
<organism evidence="3">
    <name type="scientific">bioreactor metagenome</name>
    <dbReference type="NCBI Taxonomy" id="1076179"/>
    <lineage>
        <taxon>unclassified sequences</taxon>
        <taxon>metagenomes</taxon>
        <taxon>ecological metagenomes</taxon>
    </lineage>
</organism>
<dbReference type="Gene3D" id="3.30.565.10">
    <property type="entry name" value="Histidine kinase-like ATPase, C-terminal domain"/>
    <property type="match status" value="1"/>
</dbReference>
<comment type="caution">
    <text evidence="3">The sequence shown here is derived from an EMBL/GenBank/DDBJ whole genome shotgun (WGS) entry which is preliminary data.</text>
</comment>
<dbReference type="AlphaFoldDB" id="A0A644V775"/>
<dbReference type="InterPro" id="IPR036890">
    <property type="entry name" value="HATPase_C_sf"/>
</dbReference>
<keyword evidence="1" id="KW-0808">Transferase</keyword>
<evidence type="ECO:0000256" key="1">
    <source>
        <dbReference type="ARBA" id="ARBA00022527"/>
    </source>
</evidence>
<keyword evidence="1" id="KW-0723">Serine/threonine-protein kinase</keyword>
<protein>
    <recommendedName>
        <fullName evidence="2">Histidine kinase/HSP90-like ATPase domain-containing protein</fullName>
    </recommendedName>
</protein>
<accession>A0A644V775</accession>
<name>A0A644V775_9ZZZZ</name>
<evidence type="ECO:0000313" key="3">
    <source>
        <dbReference type="EMBL" id="MPL87194.1"/>
    </source>
</evidence>
<dbReference type="Pfam" id="PF13581">
    <property type="entry name" value="HATPase_c_2"/>
    <property type="match status" value="1"/>
</dbReference>
<dbReference type="InterPro" id="IPR050267">
    <property type="entry name" value="Anti-sigma-factor_SerPK"/>
</dbReference>
<reference evidence="3" key="1">
    <citation type="submission" date="2019-08" db="EMBL/GenBank/DDBJ databases">
        <authorList>
            <person name="Kucharzyk K."/>
            <person name="Murdoch R.W."/>
            <person name="Higgins S."/>
            <person name="Loffler F."/>
        </authorList>
    </citation>
    <scope>NUCLEOTIDE SEQUENCE</scope>
</reference>
<dbReference type="CDD" id="cd16936">
    <property type="entry name" value="HATPase_RsbW-like"/>
    <property type="match status" value="1"/>
</dbReference>
<dbReference type="PANTHER" id="PTHR35526">
    <property type="entry name" value="ANTI-SIGMA-F FACTOR RSBW-RELATED"/>
    <property type="match status" value="1"/>
</dbReference>
<feature type="domain" description="Histidine kinase/HSP90-like ATPase" evidence="2">
    <location>
        <begin position="663"/>
        <end position="786"/>
    </location>
</feature>
<gene>
    <name evidence="3" type="ORF">SDC9_33188</name>
</gene>
<dbReference type="EMBL" id="VSSQ01000234">
    <property type="protein sequence ID" value="MPL87194.1"/>
    <property type="molecule type" value="Genomic_DNA"/>
</dbReference>
<dbReference type="GO" id="GO:0004674">
    <property type="term" value="F:protein serine/threonine kinase activity"/>
    <property type="evidence" value="ECO:0007669"/>
    <property type="project" value="UniProtKB-KW"/>
</dbReference>